<reference evidence="1" key="1">
    <citation type="submission" date="2022-06" db="EMBL/GenBank/DDBJ databases">
        <title>Sneathiella actinostolidae sp. nov., isolated from a sea anemonein the Western Pacific Ocean.</title>
        <authorList>
            <person name="Wei M.J."/>
        </authorList>
    </citation>
    <scope>NUCLEOTIDE SEQUENCE</scope>
    <source>
        <strain evidence="1">PHK-P5</strain>
    </source>
</reference>
<gene>
    <name evidence="1" type="ORF">NBZ79_11255</name>
</gene>
<proteinExistence type="predicted"/>
<dbReference type="InterPro" id="IPR025514">
    <property type="entry name" value="DUF4402"/>
</dbReference>
<evidence type="ECO:0000313" key="1">
    <source>
        <dbReference type="EMBL" id="USG59754.1"/>
    </source>
</evidence>
<sequence>MNFGTVSLDTSKNRLISIGYDGVISDIDSGSQMTSTGLPAAGEFKITGAANRSVDISIAAGEDPSNDSGATLTMTNLNMDLNGPRGFLEANGEFMLKVGLQLRIPAGSVGEYRGGIYDVTANYP</sequence>
<dbReference type="EMBL" id="CP098747">
    <property type="protein sequence ID" value="USG59754.1"/>
    <property type="molecule type" value="Genomic_DNA"/>
</dbReference>
<accession>A0ABY4VYD5</accession>
<dbReference type="RefSeq" id="WP_251932524.1">
    <property type="nucleotide sequence ID" value="NZ_CP098747.1"/>
</dbReference>
<organism evidence="1 2">
    <name type="scientific">Sneathiella marina</name>
    <dbReference type="NCBI Taxonomy" id="2950108"/>
    <lineage>
        <taxon>Bacteria</taxon>
        <taxon>Pseudomonadati</taxon>
        <taxon>Pseudomonadota</taxon>
        <taxon>Alphaproteobacteria</taxon>
        <taxon>Sneathiellales</taxon>
        <taxon>Sneathiellaceae</taxon>
        <taxon>Sneathiella</taxon>
    </lineage>
</organism>
<keyword evidence="2" id="KW-1185">Reference proteome</keyword>
<dbReference type="Proteomes" id="UP001056291">
    <property type="component" value="Chromosome"/>
</dbReference>
<dbReference type="Pfam" id="PF14352">
    <property type="entry name" value="DUF4402"/>
    <property type="match status" value="1"/>
</dbReference>
<evidence type="ECO:0000313" key="2">
    <source>
        <dbReference type="Proteomes" id="UP001056291"/>
    </source>
</evidence>
<name>A0ABY4VYD5_9PROT</name>
<protein>
    <submittedName>
        <fullName evidence="1">DUF4402 domain-containing protein</fullName>
    </submittedName>
</protein>